<dbReference type="AlphaFoldDB" id="A0A9N9CG35"/>
<dbReference type="Proteomes" id="UP000789759">
    <property type="component" value="Unassembled WGS sequence"/>
</dbReference>
<accession>A0A9N9CG35</accession>
<protein>
    <submittedName>
        <fullName evidence="1">4782_t:CDS:1</fullName>
    </submittedName>
</protein>
<gene>
    <name evidence="1" type="ORF">CPELLU_LOCUS6893</name>
</gene>
<reference evidence="1" key="1">
    <citation type="submission" date="2021-06" db="EMBL/GenBank/DDBJ databases">
        <authorList>
            <person name="Kallberg Y."/>
            <person name="Tangrot J."/>
            <person name="Rosling A."/>
        </authorList>
    </citation>
    <scope>NUCLEOTIDE SEQUENCE</scope>
    <source>
        <strain evidence="1">FL966</strain>
    </source>
</reference>
<keyword evidence="2" id="KW-1185">Reference proteome</keyword>
<comment type="caution">
    <text evidence="1">The sequence shown here is derived from an EMBL/GenBank/DDBJ whole genome shotgun (WGS) entry which is preliminary data.</text>
</comment>
<sequence>MTQEIYETNDDFMDEIEQKHSRLYQVLNKAQRILNESKSFHNQQRFLENMESKLVPLETFVEDILKHEKRHTLPRTWKDNNKNTQYYG</sequence>
<organism evidence="1 2">
    <name type="scientific">Cetraspora pellucida</name>
    <dbReference type="NCBI Taxonomy" id="1433469"/>
    <lineage>
        <taxon>Eukaryota</taxon>
        <taxon>Fungi</taxon>
        <taxon>Fungi incertae sedis</taxon>
        <taxon>Mucoromycota</taxon>
        <taxon>Glomeromycotina</taxon>
        <taxon>Glomeromycetes</taxon>
        <taxon>Diversisporales</taxon>
        <taxon>Gigasporaceae</taxon>
        <taxon>Cetraspora</taxon>
    </lineage>
</organism>
<dbReference type="OrthoDB" id="2372517at2759"/>
<dbReference type="EMBL" id="CAJVQA010004429">
    <property type="protein sequence ID" value="CAG8598821.1"/>
    <property type="molecule type" value="Genomic_DNA"/>
</dbReference>
<evidence type="ECO:0000313" key="2">
    <source>
        <dbReference type="Proteomes" id="UP000789759"/>
    </source>
</evidence>
<proteinExistence type="predicted"/>
<evidence type="ECO:0000313" key="1">
    <source>
        <dbReference type="EMBL" id="CAG8598821.1"/>
    </source>
</evidence>
<name>A0A9N9CG35_9GLOM</name>